<reference evidence="1" key="1">
    <citation type="submission" date="2022-07" db="EMBL/GenBank/DDBJ databases">
        <title>Phylogenomic reconstructions and comparative analyses of Kickxellomycotina fungi.</title>
        <authorList>
            <person name="Reynolds N.K."/>
            <person name="Stajich J.E."/>
            <person name="Barry K."/>
            <person name="Grigoriev I.V."/>
            <person name="Crous P."/>
            <person name="Smith M.E."/>
        </authorList>
    </citation>
    <scope>NUCLEOTIDE SEQUENCE</scope>
    <source>
        <strain evidence="1">Benny 63K</strain>
    </source>
</reference>
<evidence type="ECO:0000313" key="2">
    <source>
        <dbReference type="Proteomes" id="UP001150581"/>
    </source>
</evidence>
<proteinExistence type="predicted"/>
<dbReference type="Proteomes" id="UP001150581">
    <property type="component" value="Unassembled WGS sequence"/>
</dbReference>
<keyword evidence="2" id="KW-1185">Reference proteome</keyword>
<dbReference type="EC" id="2.7.11.1" evidence="1"/>
<organism evidence="1 2">
    <name type="scientific">Kickxella alabastrina</name>
    <dbReference type="NCBI Taxonomy" id="61397"/>
    <lineage>
        <taxon>Eukaryota</taxon>
        <taxon>Fungi</taxon>
        <taxon>Fungi incertae sedis</taxon>
        <taxon>Zoopagomycota</taxon>
        <taxon>Kickxellomycotina</taxon>
        <taxon>Kickxellomycetes</taxon>
        <taxon>Kickxellales</taxon>
        <taxon>Kickxellaceae</taxon>
        <taxon>Kickxella</taxon>
    </lineage>
</organism>
<keyword evidence="1" id="KW-0418">Kinase</keyword>
<keyword evidence="1" id="KW-0808">Transferase</keyword>
<protein>
    <submittedName>
        <fullName evidence="1">cAMP-dependent protein kinase catalytic subunit</fullName>
        <ecNumber evidence="1">2.7.11.1</ecNumber>
    </submittedName>
</protein>
<name>A0ACC1I2J7_9FUNG</name>
<dbReference type="EMBL" id="JANBPG010002411">
    <property type="protein sequence ID" value="KAJ1885884.1"/>
    <property type="molecule type" value="Genomic_DNA"/>
</dbReference>
<comment type="caution">
    <text evidence="1">The sequence shown here is derived from an EMBL/GenBank/DDBJ whole genome shotgun (WGS) entry which is preliminary data.</text>
</comment>
<feature type="non-terminal residue" evidence="1">
    <location>
        <position position="186"/>
    </location>
</feature>
<sequence>MSMLNQPDQAPQPLYSQPLPPPPQDFGGAQAQHALYTQPLPPVPGGMVVDSNGIVQMLGGTSAAATMAAIIGGCSSEPPSDGRTLDDFQLLHTLGTGTFGRVFLCQSKATKRFFAMKVLRKSQVVKLKQVEHINNEKNILEAARHPFIVRLECTMQNERNLYMLMEYVPGGELFSHLRRAGRFPDD</sequence>
<evidence type="ECO:0000313" key="1">
    <source>
        <dbReference type="EMBL" id="KAJ1885884.1"/>
    </source>
</evidence>
<gene>
    <name evidence="1" type="primary">PKA4_1</name>
    <name evidence="1" type="ORF">LPJ66_009903</name>
</gene>
<accession>A0ACC1I2J7</accession>